<dbReference type="InParanoid" id="M4C3C6"/>
<feature type="region of interest" description="Disordered" evidence="1">
    <location>
        <begin position="38"/>
        <end position="130"/>
    </location>
</feature>
<protein>
    <submittedName>
        <fullName evidence="2">Uncharacterized protein</fullName>
    </submittedName>
</protein>
<keyword evidence="3" id="KW-1185">Reference proteome</keyword>
<evidence type="ECO:0000313" key="2">
    <source>
        <dbReference type="EnsemblProtists" id="HpaP813593"/>
    </source>
</evidence>
<feature type="region of interest" description="Disordered" evidence="1">
    <location>
        <begin position="229"/>
        <end position="273"/>
    </location>
</feature>
<dbReference type="HOGENOM" id="CLU_069024_0_0_1"/>
<reference evidence="2" key="2">
    <citation type="submission" date="2015-06" db="UniProtKB">
        <authorList>
            <consortium name="EnsemblProtists"/>
        </authorList>
    </citation>
    <scope>IDENTIFICATION</scope>
    <source>
        <strain evidence="2">Emoy2</strain>
    </source>
</reference>
<name>M4C3C6_HYAAE</name>
<sequence>MNAEVAFCYIRWPVSKDCACVSDSEEWTTQARAAMSTVQAQKENVDSNASSSNGANKLKTAGQDKFSTPRRGFVIHDDSKFTGRKGLKERSSTKRRVLDDISNKQQDHQTSHFPGGSTSAKKAAPGGDDLAKLKKRETSKKAKTPLKTKGVTPLKSKIEIKPLRVEEVPEIELAYGGLSPLKSELAYSQDVHDEIVRDIINDKTPTLGDAFDAAPDIDDWSDERAMLQSGELPSPWWSKEFEKDGLQEEEEEQYPALDDVPPPDDFSGSSPDIFGADKELLEDLLSVDVEACTG</sequence>
<dbReference type="AlphaFoldDB" id="M4C3C6"/>
<dbReference type="EnsemblProtists" id="HpaT813593">
    <property type="protein sequence ID" value="HpaP813593"/>
    <property type="gene ID" value="HpaG813593"/>
</dbReference>
<feature type="compositionally biased region" description="Polar residues" evidence="1">
    <location>
        <begin position="38"/>
        <end position="55"/>
    </location>
</feature>
<dbReference type="EMBL" id="JH598159">
    <property type="status" value="NOT_ANNOTATED_CDS"/>
    <property type="molecule type" value="Genomic_DNA"/>
</dbReference>
<dbReference type="OMA" id="PWNDERE"/>
<evidence type="ECO:0000313" key="3">
    <source>
        <dbReference type="Proteomes" id="UP000011713"/>
    </source>
</evidence>
<evidence type="ECO:0000256" key="1">
    <source>
        <dbReference type="SAM" id="MobiDB-lite"/>
    </source>
</evidence>
<feature type="compositionally biased region" description="Basic and acidic residues" evidence="1">
    <location>
        <begin position="74"/>
        <end position="110"/>
    </location>
</feature>
<reference evidence="3" key="1">
    <citation type="journal article" date="2010" name="Science">
        <title>Signatures of adaptation to obligate biotrophy in the Hyaloperonospora arabidopsidis genome.</title>
        <authorList>
            <person name="Baxter L."/>
            <person name="Tripathy S."/>
            <person name="Ishaque N."/>
            <person name="Boot N."/>
            <person name="Cabral A."/>
            <person name="Kemen E."/>
            <person name="Thines M."/>
            <person name="Ah-Fong A."/>
            <person name="Anderson R."/>
            <person name="Badejoko W."/>
            <person name="Bittner-Eddy P."/>
            <person name="Boore J.L."/>
            <person name="Chibucos M.C."/>
            <person name="Coates M."/>
            <person name="Dehal P."/>
            <person name="Delehaunty K."/>
            <person name="Dong S."/>
            <person name="Downton P."/>
            <person name="Dumas B."/>
            <person name="Fabro G."/>
            <person name="Fronick C."/>
            <person name="Fuerstenberg S.I."/>
            <person name="Fulton L."/>
            <person name="Gaulin E."/>
            <person name="Govers F."/>
            <person name="Hughes L."/>
            <person name="Humphray S."/>
            <person name="Jiang R.H."/>
            <person name="Judelson H."/>
            <person name="Kamoun S."/>
            <person name="Kyung K."/>
            <person name="Meijer H."/>
            <person name="Minx P."/>
            <person name="Morris P."/>
            <person name="Nelson J."/>
            <person name="Phuntumart V."/>
            <person name="Qutob D."/>
            <person name="Rehmany A."/>
            <person name="Rougon-Cardoso A."/>
            <person name="Ryden P."/>
            <person name="Torto-Alalibo T."/>
            <person name="Studholme D."/>
            <person name="Wang Y."/>
            <person name="Win J."/>
            <person name="Wood J."/>
            <person name="Clifton S.W."/>
            <person name="Rogers J."/>
            <person name="Van den Ackerveken G."/>
            <person name="Jones J.D."/>
            <person name="McDowell J.M."/>
            <person name="Beynon J."/>
            <person name="Tyler B.M."/>
        </authorList>
    </citation>
    <scope>NUCLEOTIDE SEQUENCE [LARGE SCALE GENOMIC DNA]</scope>
    <source>
        <strain evidence="3">Emoy2</strain>
    </source>
</reference>
<dbReference type="VEuPathDB" id="FungiDB:HpaG813593"/>
<proteinExistence type="predicted"/>
<organism evidence="2 3">
    <name type="scientific">Hyaloperonospora arabidopsidis (strain Emoy2)</name>
    <name type="common">Downy mildew agent</name>
    <name type="synonym">Peronospora arabidopsidis</name>
    <dbReference type="NCBI Taxonomy" id="559515"/>
    <lineage>
        <taxon>Eukaryota</taxon>
        <taxon>Sar</taxon>
        <taxon>Stramenopiles</taxon>
        <taxon>Oomycota</taxon>
        <taxon>Peronosporomycetes</taxon>
        <taxon>Peronosporales</taxon>
        <taxon>Peronosporaceae</taxon>
        <taxon>Hyaloperonospora</taxon>
    </lineage>
</organism>
<accession>M4C3C6</accession>
<dbReference type="Proteomes" id="UP000011713">
    <property type="component" value="Unassembled WGS sequence"/>
</dbReference>
<dbReference type="eggNOG" id="ENOG502S48W">
    <property type="taxonomic scope" value="Eukaryota"/>
</dbReference>